<dbReference type="AlphaFoldDB" id="A0A0A5HYS0"/>
<dbReference type="SUPFAM" id="SSF53850">
    <property type="entry name" value="Periplasmic binding protein-like II"/>
    <property type="match status" value="1"/>
</dbReference>
<dbReference type="InterPro" id="IPR000847">
    <property type="entry name" value="LysR_HTH_N"/>
</dbReference>
<dbReference type="GO" id="GO:0000976">
    <property type="term" value="F:transcription cis-regulatory region binding"/>
    <property type="evidence" value="ECO:0007669"/>
    <property type="project" value="TreeGrafter"/>
</dbReference>
<dbReference type="PROSITE" id="PS50931">
    <property type="entry name" value="HTH_LYSR"/>
    <property type="match status" value="1"/>
</dbReference>
<proteinExistence type="inferred from homology"/>
<organism evidence="6 7">
    <name type="scientific">Photobacterium sp. (strain ATCC 43367)</name>
    <dbReference type="NCBI Taxonomy" id="379097"/>
    <lineage>
        <taxon>Bacteria</taxon>
        <taxon>Pseudomonadati</taxon>
        <taxon>Pseudomonadota</taxon>
        <taxon>Gammaproteobacteria</taxon>
        <taxon>Vibrionales</taxon>
        <taxon>Vibrionaceae</taxon>
        <taxon>Vibrio</taxon>
        <taxon>Vibrio oreintalis group</taxon>
    </lineage>
</organism>
<keyword evidence="4" id="KW-0804">Transcription</keyword>
<gene>
    <name evidence="6" type="ORF">NM06_06125</name>
</gene>
<accession>A0A0A5HYS0</accession>
<dbReference type="Pfam" id="PF00126">
    <property type="entry name" value="HTH_1"/>
    <property type="match status" value="1"/>
</dbReference>
<name>A0A0A5HYS0_PHOS4</name>
<dbReference type="Pfam" id="PF03466">
    <property type="entry name" value="LysR_substrate"/>
    <property type="match status" value="1"/>
</dbReference>
<evidence type="ECO:0000256" key="3">
    <source>
        <dbReference type="ARBA" id="ARBA00023125"/>
    </source>
</evidence>
<dbReference type="GO" id="GO:0003700">
    <property type="term" value="F:DNA-binding transcription factor activity"/>
    <property type="evidence" value="ECO:0007669"/>
    <property type="project" value="InterPro"/>
</dbReference>
<evidence type="ECO:0000256" key="4">
    <source>
        <dbReference type="ARBA" id="ARBA00023163"/>
    </source>
</evidence>
<dbReference type="PANTHER" id="PTHR30126:SF91">
    <property type="entry name" value="LYSR FAMILY TRANSCRIPTIONAL REGULATOR"/>
    <property type="match status" value="1"/>
</dbReference>
<reference evidence="6 7" key="1">
    <citation type="submission" date="2014-10" db="EMBL/GenBank/DDBJ databases">
        <title>Genome sequencing of Vibrio sinaloensis T08.</title>
        <authorList>
            <person name="Chan K.-G."/>
            <person name="Mohamad N.I."/>
        </authorList>
    </citation>
    <scope>NUCLEOTIDE SEQUENCE [LARGE SCALE GENOMIC DNA]</scope>
    <source>
        <strain evidence="6 7">T08</strain>
    </source>
</reference>
<feature type="domain" description="HTH lysR-type" evidence="5">
    <location>
        <begin position="1"/>
        <end position="59"/>
    </location>
</feature>
<dbReference type="InterPro" id="IPR036388">
    <property type="entry name" value="WH-like_DNA-bd_sf"/>
</dbReference>
<dbReference type="Proteomes" id="UP000030451">
    <property type="component" value="Unassembled WGS sequence"/>
</dbReference>
<dbReference type="SUPFAM" id="SSF46785">
    <property type="entry name" value="Winged helix' DNA-binding domain"/>
    <property type="match status" value="1"/>
</dbReference>
<sequence length="298" mass="34270">MHTLEQISAFVAVFELGSYSHAAKHLGKSRTTVREHVIAYEDLLGYALFEIEGRKAVPTDKAIQLYQRAKLVEKQNRSLFAQSQTLYETDVHTINICYDVITPLDLIAYIEHQLLSYREDLTVNWLHRTRDQALELLIQGTCDIAILPYRGKATAEKEVTWRALGNVEVGFYVGSNSPLVQRKALKLEELMLETQYITENFATFNSDLLSVKLSPKVHTVSNSDLLCELVKLNGWTAMPKRYMTPWVEKGELVEIKLNEVEQSLRFGLNAFFCFGKSDIEEFSLILDWMHDWWDLSSN</sequence>
<evidence type="ECO:0000256" key="2">
    <source>
        <dbReference type="ARBA" id="ARBA00023015"/>
    </source>
</evidence>
<dbReference type="EMBL" id="JRWP01000005">
    <property type="protein sequence ID" value="KGY09425.1"/>
    <property type="molecule type" value="Genomic_DNA"/>
</dbReference>
<keyword evidence="2" id="KW-0805">Transcription regulation</keyword>
<comment type="similarity">
    <text evidence="1">Belongs to the LysR transcriptional regulatory family.</text>
</comment>
<dbReference type="Gene3D" id="3.40.190.290">
    <property type="match status" value="1"/>
</dbReference>
<dbReference type="InterPro" id="IPR036390">
    <property type="entry name" value="WH_DNA-bd_sf"/>
</dbReference>
<evidence type="ECO:0000256" key="1">
    <source>
        <dbReference type="ARBA" id="ARBA00009437"/>
    </source>
</evidence>
<dbReference type="STRING" id="379097.SE23_14385"/>
<dbReference type="Gene3D" id="1.10.10.10">
    <property type="entry name" value="Winged helix-like DNA-binding domain superfamily/Winged helix DNA-binding domain"/>
    <property type="match status" value="1"/>
</dbReference>
<dbReference type="OrthoDB" id="5858319at2"/>
<dbReference type="InterPro" id="IPR005119">
    <property type="entry name" value="LysR_subst-bd"/>
</dbReference>
<keyword evidence="3" id="KW-0238">DNA-binding</keyword>
<dbReference type="CDD" id="cd05466">
    <property type="entry name" value="PBP2_LTTR_substrate"/>
    <property type="match status" value="1"/>
</dbReference>
<evidence type="ECO:0000313" key="7">
    <source>
        <dbReference type="Proteomes" id="UP000030451"/>
    </source>
</evidence>
<comment type="caution">
    <text evidence="6">The sequence shown here is derived from an EMBL/GenBank/DDBJ whole genome shotgun (WGS) entry which is preliminary data.</text>
</comment>
<protein>
    <submittedName>
        <fullName evidence="6">LysR family transcriptional regulator</fullName>
    </submittedName>
</protein>
<dbReference type="PANTHER" id="PTHR30126">
    <property type="entry name" value="HTH-TYPE TRANSCRIPTIONAL REGULATOR"/>
    <property type="match status" value="1"/>
</dbReference>
<evidence type="ECO:0000259" key="5">
    <source>
        <dbReference type="PROSITE" id="PS50931"/>
    </source>
</evidence>
<evidence type="ECO:0000313" key="6">
    <source>
        <dbReference type="EMBL" id="KGY09425.1"/>
    </source>
</evidence>